<sequence>MFVFFKEFFTTFTSIMGFSISIGLLAHRDFNKIKISSFAIRKARARCKFQRALRSKKEKAKSRRDPTNCHEKGHNKWFLILCIIEMIPKHGKVSVQEDEASPGDKDRASQQQVFGIFWRWLQSQEYLLQSSVPLILYESYGALKAKNEQTLVHSTPIESRHFSRQNFPHLDYILPGVEASMGIVLITHRAFSRWSNTPMSYSEQLLLGLSVRRMVLEYKLCSFLNFNRLIDTFLEFLFRILLYYDTLIIGISLSKQGPRTKLPILSNKRPDHGPIAPRGPGADIGSRKPNTSEEVDEDCRGGWWERVARSEINLRNSSEDEPESHAQPGMTKAELRRMRYSNKPIMEKRRRARINQCLDELKSLILEAMKKDPARHSKLEKADILEMTVKHLQAVQRQQLSTAIATDPAVLTKFRSGFSECATEVSRYVSHLENVDPVVKQRLVSHLNNCVSNLQQMAPFYSHYVPYMPERLYPEVKVGFQSDFQNGDENNNGSARIQIPNGVQLIPSRLPTGELAFLVPQSAAISANFPFFPPATENSVSKIGQPSAFSAVHRPQSPLLSPSTSTSSYGEESHQSEQCLQAHSPNHQERRFKVPGQSAASKSFSSSPETQKPQISSTSNSKSPIPVFVDPKSDTSHAIKNESADSSESLNSNEMATQNLRQPLSVITEKTYNRAGSAATRKGAIKRHNSDDLLVISDKKARYQEPISSTTMNSPNDPLKSKEDQPVTMEDLPDRATSSANRNNANPNSIKIAAAVAERKIFFCGAVEEEEKEEKEKEKISENGTSNGHADRRDCGTKQRGEDRGNSGETTGDELKEVEERCSPMPVTLISAAGHAALFHYCPTILVVPVEEENQLTGLTGRLSFDPGVCEKSRQITRQILNYSFFKNPSSSIRMEIKKGKETGVQWQRSGNLEAVIDDAMENLVPKLPTIKKFSRTVDFTIEKVSSKTIDLFKVRKTPEKPNYEEERWRNELERLVATARRRYFGLISGVGSASPYAGRCRGMKRSAAVKAKHLWGVLLDWLADLVAKIDLGKVCYYAIGHCCERPCCNSRNLAHHLEYDIVLKMSEINVSNTPVELSDENFLTVTCRVEFHRRSIIRFKIFANGPDMYVSCTAMFSLAAEMDDTLDGICCRKRLQHAGGGGGGSGGDGDGGGGGGDGGGGGSCRKQSNKASKEKGKENVCDREDNARIILVRWEEASRAKFKIIGSSQRDGMKKVGLWGCAGGGCVCQEEEWVPRRIDSGEAAGVEAVGRGCRRRRMYAGVQADTTGMKQNEDCRRWDLKVRRLKYSGNRMEVSNHGSCIFVVKVFKEPLVNFTCMVHGGTEVCQTLCILNEKSESDCMIRGLKSTCRTDAFPTRAFIRFAKTLIDEISQVRACLEIKMLRTAMEMNAARGNESRVTMGCWRGQHWKETLRSPVKGTEYYKNLFHAHYAL</sequence>
<dbReference type="CDD" id="cd18913">
    <property type="entry name" value="bHLH-O_hairy_like"/>
    <property type="match status" value="1"/>
</dbReference>
<evidence type="ECO:0000313" key="10">
    <source>
        <dbReference type="Proteomes" id="UP000053105"/>
    </source>
</evidence>
<evidence type="ECO:0000256" key="2">
    <source>
        <dbReference type="ARBA" id="ARBA00023015"/>
    </source>
</evidence>
<feature type="compositionally biased region" description="Polar residues" evidence="6">
    <location>
        <begin position="608"/>
        <end position="623"/>
    </location>
</feature>
<keyword evidence="5" id="KW-0539">Nucleus</keyword>
<dbReference type="SMART" id="SM00353">
    <property type="entry name" value="HLH"/>
    <property type="match status" value="1"/>
</dbReference>
<feature type="compositionally biased region" description="Gly residues" evidence="6">
    <location>
        <begin position="1140"/>
        <end position="1164"/>
    </location>
</feature>
<dbReference type="GO" id="GO:0006355">
    <property type="term" value="P:regulation of DNA-templated transcription"/>
    <property type="evidence" value="ECO:0007669"/>
    <property type="project" value="InterPro"/>
</dbReference>
<dbReference type="SMART" id="SM00511">
    <property type="entry name" value="ORANGE"/>
    <property type="match status" value="1"/>
</dbReference>
<comment type="subcellular location">
    <subcellularLocation>
        <location evidence="1">Nucleus</location>
    </subcellularLocation>
</comment>
<feature type="compositionally biased region" description="Polar residues" evidence="6">
    <location>
        <begin position="706"/>
        <end position="716"/>
    </location>
</feature>
<dbReference type="OrthoDB" id="6085656at2759"/>
<feature type="compositionally biased region" description="Basic and acidic residues" evidence="6">
    <location>
        <begin position="789"/>
        <end position="806"/>
    </location>
</feature>
<dbReference type="PANTHER" id="PTHR10985">
    <property type="entry name" value="BASIC HELIX-LOOP-HELIX TRANSCRIPTION FACTOR, HES-RELATED"/>
    <property type="match status" value="1"/>
</dbReference>
<feature type="region of interest" description="Disordered" evidence="6">
    <location>
        <begin position="772"/>
        <end position="816"/>
    </location>
</feature>
<keyword evidence="10" id="KW-1185">Reference proteome</keyword>
<dbReference type="EMBL" id="KQ435855">
    <property type="protein sequence ID" value="KOX70656.1"/>
    <property type="molecule type" value="Genomic_DNA"/>
</dbReference>
<evidence type="ECO:0000256" key="5">
    <source>
        <dbReference type="ARBA" id="ARBA00023242"/>
    </source>
</evidence>
<keyword evidence="4" id="KW-0804">Transcription</keyword>
<dbReference type="Pfam" id="PF07527">
    <property type="entry name" value="Hairy_orange"/>
    <property type="match status" value="1"/>
</dbReference>
<feature type="compositionally biased region" description="Low complexity" evidence="6">
    <location>
        <begin position="736"/>
        <end position="746"/>
    </location>
</feature>
<evidence type="ECO:0000259" key="8">
    <source>
        <dbReference type="PROSITE" id="PS51054"/>
    </source>
</evidence>
<evidence type="ECO:0000313" key="9">
    <source>
        <dbReference type="EMBL" id="KOX70656.1"/>
    </source>
</evidence>
<feature type="region of interest" description="Disordered" evidence="6">
    <location>
        <begin position="263"/>
        <end position="296"/>
    </location>
</feature>
<dbReference type="STRING" id="166423.A0A0M8ZV60"/>
<reference evidence="9 10" key="1">
    <citation type="submission" date="2015-07" db="EMBL/GenBank/DDBJ databases">
        <title>The genome of Melipona quadrifasciata.</title>
        <authorList>
            <person name="Pan H."/>
            <person name="Kapheim K."/>
        </authorList>
    </citation>
    <scope>NUCLEOTIDE SEQUENCE [LARGE SCALE GENOMIC DNA]</scope>
    <source>
        <strain evidence="9">0111107301</strain>
        <tissue evidence="9">Whole body</tissue>
    </source>
</reference>
<evidence type="ECO:0000256" key="4">
    <source>
        <dbReference type="ARBA" id="ARBA00023163"/>
    </source>
</evidence>
<keyword evidence="2" id="KW-0805">Transcription regulation</keyword>
<dbReference type="InterPro" id="IPR036638">
    <property type="entry name" value="HLH_DNA-bd_sf"/>
</dbReference>
<feature type="domain" description="BHLH" evidence="7">
    <location>
        <begin position="338"/>
        <end position="395"/>
    </location>
</feature>
<feature type="region of interest" description="Disordered" evidence="6">
    <location>
        <begin position="314"/>
        <end position="333"/>
    </location>
</feature>
<dbReference type="InterPro" id="IPR011598">
    <property type="entry name" value="bHLH_dom"/>
</dbReference>
<organism evidence="9 10">
    <name type="scientific">Melipona quadrifasciata</name>
    <dbReference type="NCBI Taxonomy" id="166423"/>
    <lineage>
        <taxon>Eukaryota</taxon>
        <taxon>Metazoa</taxon>
        <taxon>Ecdysozoa</taxon>
        <taxon>Arthropoda</taxon>
        <taxon>Hexapoda</taxon>
        <taxon>Insecta</taxon>
        <taxon>Pterygota</taxon>
        <taxon>Neoptera</taxon>
        <taxon>Endopterygota</taxon>
        <taxon>Hymenoptera</taxon>
        <taxon>Apocrita</taxon>
        <taxon>Aculeata</taxon>
        <taxon>Apoidea</taxon>
        <taxon>Anthophila</taxon>
        <taxon>Apidae</taxon>
        <taxon>Melipona</taxon>
    </lineage>
</organism>
<evidence type="ECO:0000256" key="3">
    <source>
        <dbReference type="ARBA" id="ARBA00023125"/>
    </source>
</evidence>
<protein>
    <submittedName>
        <fullName evidence="9">Protein deadpan</fullName>
    </submittedName>
</protein>
<dbReference type="Gene3D" id="6.10.250.980">
    <property type="match status" value="1"/>
</dbReference>
<feature type="region of interest" description="Disordered" evidence="6">
    <location>
        <begin position="1140"/>
        <end position="1180"/>
    </location>
</feature>
<dbReference type="Gene3D" id="4.10.280.10">
    <property type="entry name" value="Helix-loop-helix DNA-binding domain"/>
    <property type="match status" value="1"/>
</dbReference>
<dbReference type="Proteomes" id="UP000053105">
    <property type="component" value="Unassembled WGS sequence"/>
</dbReference>
<dbReference type="GO" id="GO:0005634">
    <property type="term" value="C:nucleus"/>
    <property type="evidence" value="ECO:0007669"/>
    <property type="project" value="UniProtKB-SubCell"/>
</dbReference>
<accession>A0A0M8ZV60</accession>
<proteinExistence type="predicted"/>
<feature type="compositionally biased region" description="Low complexity" evidence="6">
    <location>
        <begin position="598"/>
        <end position="607"/>
    </location>
</feature>
<feature type="region of interest" description="Disordered" evidence="6">
    <location>
        <begin position="551"/>
        <end position="652"/>
    </location>
</feature>
<dbReference type="SUPFAM" id="SSF158457">
    <property type="entry name" value="Orange domain-like"/>
    <property type="match status" value="1"/>
</dbReference>
<dbReference type="FunFam" id="4.10.280.10:FF:000009">
    <property type="entry name" value="Transcription factor HES-1"/>
    <property type="match status" value="1"/>
</dbReference>
<dbReference type="PROSITE" id="PS51054">
    <property type="entry name" value="ORANGE"/>
    <property type="match status" value="1"/>
</dbReference>
<feature type="compositionally biased region" description="Low complexity" evidence="6">
    <location>
        <begin position="557"/>
        <end position="568"/>
    </location>
</feature>
<dbReference type="GO" id="GO:1990837">
    <property type="term" value="F:sequence-specific double-stranded DNA binding"/>
    <property type="evidence" value="ECO:0007669"/>
    <property type="project" value="UniProtKB-ARBA"/>
</dbReference>
<dbReference type="GO" id="GO:0046983">
    <property type="term" value="F:protein dimerization activity"/>
    <property type="evidence" value="ECO:0007669"/>
    <property type="project" value="InterPro"/>
</dbReference>
<gene>
    <name evidence="9" type="ORF">WN51_03714</name>
</gene>
<feature type="compositionally biased region" description="Polar residues" evidence="6">
    <location>
        <begin position="576"/>
        <end position="585"/>
    </location>
</feature>
<dbReference type="InterPro" id="IPR050370">
    <property type="entry name" value="HES_HEY"/>
</dbReference>
<evidence type="ECO:0000256" key="1">
    <source>
        <dbReference type="ARBA" id="ARBA00004123"/>
    </source>
</evidence>
<dbReference type="SUPFAM" id="SSF47459">
    <property type="entry name" value="HLH, helix-loop-helix DNA-binding domain"/>
    <property type="match status" value="1"/>
</dbReference>
<evidence type="ECO:0000256" key="6">
    <source>
        <dbReference type="SAM" id="MobiDB-lite"/>
    </source>
</evidence>
<dbReference type="Pfam" id="PF00010">
    <property type="entry name" value="HLH"/>
    <property type="match status" value="1"/>
</dbReference>
<feature type="region of interest" description="Disordered" evidence="6">
    <location>
        <begin position="704"/>
        <end position="746"/>
    </location>
</feature>
<dbReference type="InterPro" id="IPR003650">
    <property type="entry name" value="Orange_dom"/>
</dbReference>
<name>A0A0M8ZV60_9HYME</name>
<dbReference type="PROSITE" id="PS50888">
    <property type="entry name" value="BHLH"/>
    <property type="match status" value="1"/>
</dbReference>
<evidence type="ECO:0000259" key="7">
    <source>
        <dbReference type="PROSITE" id="PS50888"/>
    </source>
</evidence>
<keyword evidence="3" id="KW-0238">DNA-binding</keyword>
<feature type="compositionally biased region" description="Basic and acidic residues" evidence="6">
    <location>
        <begin position="631"/>
        <end position="643"/>
    </location>
</feature>
<feature type="domain" description="Orange" evidence="8">
    <location>
        <begin position="414"/>
        <end position="447"/>
    </location>
</feature>